<evidence type="ECO:0000313" key="14">
    <source>
        <dbReference type="EMBL" id="CEM11612.1"/>
    </source>
</evidence>
<feature type="chain" id="PRO_5005188505" description="Rhodopsin" evidence="13">
    <location>
        <begin position="20"/>
        <end position="369"/>
    </location>
</feature>
<comment type="similarity">
    <text evidence="2">Belongs to the archaeal/bacterial/fungal opsin family.</text>
</comment>
<feature type="compositionally biased region" description="Basic and acidic residues" evidence="11">
    <location>
        <begin position="20"/>
        <end position="31"/>
    </location>
</feature>
<accession>A0A0G4FEK1</accession>
<comment type="subcellular location">
    <subcellularLocation>
        <location evidence="1">Membrane</location>
        <topology evidence="1">Multi-pass membrane protein</topology>
    </subcellularLocation>
</comment>
<dbReference type="EMBL" id="CDMY01000420">
    <property type="protein sequence ID" value="CEM11612.1"/>
    <property type="molecule type" value="Genomic_DNA"/>
</dbReference>
<sequence>MRSSVVVCVLLALVAVTRAEDVSKNETDAKGGKSMRGEQAQQPQVQQEPQQPQEPQTPQKPQEPQPQQPQQPQQPTQKAQGQDSQRQQREQPEQPQQPPFPFFTNQQRSPPPTNLLTTEATATPTSGGAYAASTPTTFGVAVLWVAFVCMALSTLYFISQSAGYDIEMRKFHYVSAGITAIAALAYMCMALGIGVSADPYGRSFYWGRYLDWTFTTPLLLVDLGLLAGVHWNELTYVILMDVLMIISGLVGGLYAHEPTKGWPLFVFGMVVFLPIIQSLVTSMKDKAIKTSPAVADRFNQLSVMTVVLWSAYPVVWVVAEGTKVIPVDIEILLYGVLDVTAKCLFGFILLANRSIIEFATQSHQPLAGQ</sequence>
<keyword evidence="9 12" id="KW-0472">Membrane</keyword>
<evidence type="ECO:0000256" key="13">
    <source>
        <dbReference type="SAM" id="SignalP"/>
    </source>
</evidence>
<evidence type="ECO:0000256" key="10">
    <source>
        <dbReference type="ARBA" id="ARBA00023170"/>
    </source>
</evidence>
<evidence type="ECO:0000256" key="8">
    <source>
        <dbReference type="ARBA" id="ARBA00022991"/>
    </source>
</evidence>
<reference evidence="14 15" key="1">
    <citation type="submission" date="2014-11" db="EMBL/GenBank/DDBJ databases">
        <authorList>
            <person name="Zhu J."/>
            <person name="Qi W."/>
            <person name="Song R."/>
        </authorList>
    </citation>
    <scope>NUCLEOTIDE SEQUENCE [LARGE SCALE GENOMIC DNA]</scope>
</reference>
<dbReference type="PANTHER" id="PTHR28286">
    <property type="match status" value="1"/>
</dbReference>
<feature type="transmembrane region" description="Helical" evidence="12">
    <location>
        <begin position="138"/>
        <end position="159"/>
    </location>
</feature>
<dbReference type="InterPro" id="IPR001425">
    <property type="entry name" value="Arc/bac/fun_rhodopsins"/>
</dbReference>
<dbReference type="Gene3D" id="1.20.1070.10">
    <property type="entry name" value="Rhodopsin 7-helix transmembrane proteins"/>
    <property type="match status" value="1"/>
</dbReference>
<gene>
    <name evidence="14" type="ORF">Vbra_9095</name>
</gene>
<dbReference type="PANTHER" id="PTHR28286:SF2">
    <property type="entry name" value="BACTERIORHODOPSIN _OPSIN, NOPA (EUROFUNG)"/>
    <property type="match status" value="1"/>
</dbReference>
<evidence type="ECO:0000256" key="1">
    <source>
        <dbReference type="ARBA" id="ARBA00004141"/>
    </source>
</evidence>
<keyword evidence="7 12" id="KW-1133">Transmembrane helix</keyword>
<evidence type="ECO:0000256" key="6">
    <source>
        <dbReference type="ARBA" id="ARBA00022925"/>
    </source>
</evidence>
<keyword evidence="3" id="KW-0600">Photoreceptor protein</keyword>
<evidence type="ECO:0000256" key="9">
    <source>
        <dbReference type="ARBA" id="ARBA00023136"/>
    </source>
</evidence>
<dbReference type="SUPFAM" id="SSF81321">
    <property type="entry name" value="Family A G protein-coupled receptor-like"/>
    <property type="match status" value="1"/>
</dbReference>
<evidence type="ECO:0000256" key="2">
    <source>
        <dbReference type="ARBA" id="ARBA00008130"/>
    </source>
</evidence>
<feature type="compositionally biased region" description="Low complexity" evidence="11">
    <location>
        <begin position="37"/>
        <end position="60"/>
    </location>
</feature>
<feature type="signal peptide" evidence="13">
    <location>
        <begin position="1"/>
        <end position="19"/>
    </location>
</feature>
<keyword evidence="13" id="KW-0732">Signal</keyword>
<feature type="transmembrane region" description="Helical" evidence="12">
    <location>
        <begin position="261"/>
        <end position="280"/>
    </location>
</feature>
<feature type="transmembrane region" description="Helical" evidence="12">
    <location>
        <begin position="171"/>
        <end position="197"/>
    </location>
</feature>
<dbReference type="AlphaFoldDB" id="A0A0G4FEK1"/>
<dbReference type="Proteomes" id="UP000041254">
    <property type="component" value="Unassembled WGS sequence"/>
</dbReference>
<feature type="transmembrane region" description="Helical" evidence="12">
    <location>
        <begin position="331"/>
        <end position="351"/>
    </location>
</feature>
<evidence type="ECO:0000256" key="12">
    <source>
        <dbReference type="SAM" id="Phobius"/>
    </source>
</evidence>
<keyword evidence="4" id="KW-0716">Sensory transduction</keyword>
<dbReference type="OrthoDB" id="10261467at2759"/>
<dbReference type="GO" id="GO:0009881">
    <property type="term" value="F:photoreceptor activity"/>
    <property type="evidence" value="ECO:0007669"/>
    <property type="project" value="UniProtKB-KW"/>
</dbReference>
<evidence type="ECO:0000256" key="4">
    <source>
        <dbReference type="ARBA" id="ARBA00022606"/>
    </source>
</evidence>
<dbReference type="GO" id="GO:0007602">
    <property type="term" value="P:phototransduction"/>
    <property type="evidence" value="ECO:0007669"/>
    <property type="project" value="UniProtKB-KW"/>
</dbReference>
<evidence type="ECO:0000256" key="11">
    <source>
        <dbReference type="SAM" id="MobiDB-lite"/>
    </source>
</evidence>
<keyword evidence="15" id="KW-1185">Reference proteome</keyword>
<evidence type="ECO:0000313" key="15">
    <source>
        <dbReference type="Proteomes" id="UP000041254"/>
    </source>
</evidence>
<keyword evidence="8" id="KW-0157">Chromophore</keyword>
<keyword evidence="10" id="KW-0675">Receptor</keyword>
<dbReference type="CDD" id="cd14965">
    <property type="entry name" value="7tm_Opsins_type1"/>
    <property type="match status" value="1"/>
</dbReference>
<dbReference type="Pfam" id="PF01036">
    <property type="entry name" value="Bac_rhodopsin"/>
    <property type="match status" value="1"/>
</dbReference>
<dbReference type="SMART" id="SM01021">
    <property type="entry name" value="Bac_rhodopsin"/>
    <property type="match status" value="1"/>
</dbReference>
<feature type="transmembrane region" description="Helical" evidence="12">
    <location>
        <begin position="236"/>
        <end position="255"/>
    </location>
</feature>
<dbReference type="PROSITE" id="PS00950">
    <property type="entry name" value="BACTERIAL_OPSIN_1"/>
    <property type="match status" value="1"/>
</dbReference>
<feature type="transmembrane region" description="Helical" evidence="12">
    <location>
        <begin position="209"/>
        <end position="229"/>
    </location>
</feature>
<keyword evidence="5 12" id="KW-0812">Transmembrane</keyword>
<evidence type="ECO:0000256" key="7">
    <source>
        <dbReference type="ARBA" id="ARBA00022989"/>
    </source>
</evidence>
<dbReference type="PRINTS" id="PR00251">
    <property type="entry name" value="BACTRLOPSIN"/>
</dbReference>
<feature type="compositionally biased region" description="Low complexity" evidence="11">
    <location>
        <begin position="70"/>
        <end position="85"/>
    </location>
</feature>
<feature type="region of interest" description="Disordered" evidence="11">
    <location>
        <begin position="20"/>
        <end position="121"/>
    </location>
</feature>
<dbReference type="InParanoid" id="A0A0G4FEK1"/>
<dbReference type="GO" id="GO:0016020">
    <property type="term" value="C:membrane"/>
    <property type="evidence" value="ECO:0007669"/>
    <property type="project" value="UniProtKB-SubCell"/>
</dbReference>
<dbReference type="PROSITE" id="PS00327">
    <property type="entry name" value="BACTERIAL_OPSIN_RET"/>
    <property type="match status" value="1"/>
</dbReference>
<evidence type="ECO:0000256" key="3">
    <source>
        <dbReference type="ARBA" id="ARBA00022543"/>
    </source>
</evidence>
<evidence type="ECO:0008006" key="16">
    <source>
        <dbReference type="Google" id="ProtNLM"/>
    </source>
</evidence>
<dbReference type="GO" id="GO:0005216">
    <property type="term" value="F:monoatomic ion channel activity"/>
    <property type="evidence" value="ECO:0007669"/>
    <property type="project" value="InterPro"/>
</dbReference>
<dbReference type="VEuPathDB" id="CryptoDB:Vbra_9095"/>
<dbReference type="InterPro" id="IPR018229">
    <property type="entry name" value="Rhodopsin_retinal_BS"/>
</dbReference>
<proteinExistence type="inferred from homology"/>
<protein>
    <recommendedName>
        <fullName evidence="16">Rhodopsin</fullName>
    </recommendedName>
</protein>
<keyword evidence="6" id="KW-0681">Retinal protein</keyword>
<dbReference type="PhylomeDB" id="A0A0G4FEK1"/>
<organism evidence="14 15">
    <name type="scientific">Vitrella brassicaformis (strain CCMP3155)</name>
    <dbReference type="NCBI Taxonomy" id="1169540"/>
    <lineage>
        <taxon>Eukaryota</taxon>
        <taxon>Sar</taxon>
        <taxon>Alveolata</taxon>
        <taxon>Colpodellida</taxon>
        <taxon>Vitrellaceae</taxon>
        <taxon>Vitrella</taxon>
    </lineage>
</organism>
<evidence type="ECO:0000256" key="5">
    <source>
        <dbReference type="ARBA" id="ARBA00022692"/>
    </source>
</evidence>
<feature type="transmembrane region" description="Helical" evidence="12">
    <location>
        <begin position="301"/>
        <end position="319"/>
    </location>
</feature>
<name>A0A0G4FEK1_VITBC</name>